<feature type="domain" description="HTH deoR-type" evidence="3">
    <location>
        <begin position="4"/>
        <end position="59"/>
    </location>
</feature>
<dbReference type="SUPFAM" id="SSF46785">
    <property type="entry name" value="Winged helix' DNA-binding domain"/>
    <property type="match status" value="1"/>
</dbReference>
<dbReference type="Pfam" id="PF13280">
    <property type="entry name" value="WYL"/>
    <property type="match status" value="1"/>
</dbReference>
<dbReference type="Proteomes" id="UP000001918">
    <property type="component" value="Chromosome"/>
</dbReference>
<dbReference type="InterPro" id="IPR036388">
    <property type="entry name" value="WH-like_DNA-bd_sf"/>
</dbReference>
<evidence type="ECO:0000256" key="1">
    <source>
        <dbReference type="ARBA" id="ARBA00023015"/>
    </source>
</evidence>
<reference evidence="4 5" key="1">
    <citation type="journal article" date="2011" name="Stand. Genomic Sci.">
        <title>Complete genome sequence of Thermomonospora curvata type strain (B9).</title>
        <authorList>
            <person name="Chertkov O."/>
            <person name="Sikorski J."/>
            <person name="Nolan M."/>
            <person name="Lapidus A."/>
            <person name="Lucas S."/>
            <person name="Del Rio T.G."/>
            <person name="Tice H."/>
            <person name="Cheng J.F."/>
            <person name="Goodwin L."/>
            <person name="Pitluck S."/>
            <person name="Liolios K."/>
            <person name="Ivanova N."/>
            <person name="Mavromatis K."/>
            <person name="Mikhailova N."/>
            <person name="Ovchinnikova G."/>
            <person name="Pati A."/>
            <person name="Chen A."/>
            <person name="Palaniappan K."/>
            <person name="Djao O.D."/>
            <person name="Land M."/>
            <person name="Hauser L."/>
            <person name="Chang Y.J."/>
            <person name="Jeffries C.D."/>
            <person name="Brettin T."/>
            <person name="Han C."/>
            <person name="Detter J.C."/>
            <person name="Rohde M."/>
            <person name="Goker M."/>
            <person name="Woyke T."/>
            <person name="Bristow J."/>
            <person name="Eisen J.A."/>
            <person name="Markowitz V."/>
            <person name="Hugenholtz P."/>
            <person name="Klenk H.P."/>
            <person name="Kyrpides N.C."/>
        </authorList>
    </citation>
    <scope>NUCLEOTIDE SEQUENCE [LARGE SCALE GENOMIC DNA]</scope>
    <source>
        <strain evidence="5">ATCC 19995 / DSM 43183 / JCM 3096 / KCTC 9072 / NBRC 15933 / NCIMB 10081 / Henssen B9</strain>
    </source>
</reference>
<dbReference type="Pfam" id="PF25583">
    <property type="entry name" value="WCX"/>
    <property type="match status" value="1"/>
</dbReference>
<dbReference type="PROSITE" id="PS51000">
    <property type="entry name" value="HTH_DEOR_2"/>
    <property type="match status" value="1"/>
</dbReference>
<gene>
    <name evidence="4" type="ordered locus">Tcur_4549</name>
</gene>
<dbReference type="RefSeq" id="WP_012854858.1">
    <property type="nucleotide sequence ID" value="NC_013510.1"/>
</dbReference>
<accession>D1A591</accession>
<dbReference type="GO" id="GO:0003700">
    <property type="term" value="F:DNA-binding transcription factor activity"/>
    <property type="evidence" value="ECO:0007669"/>
    <property type="project" value="InterPro"/>
</dbReference>
<keyword evidence="5" id="KW-1185">Reference proteome</keyword>
<keyword evidence="2" id="KW-0804">Transcription</keyword>
<organism evidence="4 5">
    <name type="scientific">Thermomonospora curvata (strain ATCC 19995 / DSM 43183 / JCM 3096 / KCTC 9072 / NBRC 15933 / NCIMB 10081 / Henssen B9)</name>
    <dbReference type="NCBI Taxonomy" id="471852"/>
    <lineage>
        <taxon>Bacteria</taxon>
        <taxon>Bacillati</taxon>
        <taxon>Actinomycetota</taxon>
        <taxon>Actinomycetes</taxon>
        <taxon>Streptosporangiales</taxon>
        <taxon>Thermomonosporaceae</taxon>
        <taxon>Thermomonospora</taxon>
    </lineage>
</organism>
<dbReference type="OrthoDB" id="3616433at2"/>
<dbReference type="PANTHER" id="PTHR34580:SF3">
    <property type="entry name" value="PROTEIN PAFB"/>
    <property type="match status" value="1"/>
</dbReference>
<dbReference type="eggNOG" id="COG2378">
    <property type="taxonomic scope" value="Bacteria"/>
</dbReference>
<keyword evidence="1" id="KW-0805">Transcription regulation</keyword>
<dbReference type="InterPro" id="IPR036390">
    <property type="entry name" value="WH_DNA-bd_sf"/>
</dbReference>
<dbReference type="PROSITE" id="PS52050">
    <property type="entry name" value="WYL"/>
    <property type="match status" value="1"/>
</dbReference>
<evidence type="ECO:0000313" key="4">
    <source>
        <dbReference type="EMBL" id="ACZ00077.1"/>
    </source>
</evidence>
<dbReference type="InterPro" id="IPR051534">
    <property type="entry name" value="CBASS_pafABC_assoc_protein"/>
</dbReference>
<dbReference type="HOGENOM" id="CLU_041141_1_0_11"/>
<dbReference type="Pfam" id="PF08279">
    <property type="entry name" value="HTH_11"/>
    <property type="match status" value="1"/>
</dbReference>
<evidence type="ECO:0000259" key="3">
    <source>
        <dbReference type="PROSITE" id="PS51000"/>
    </source>
</evidence>
<dbReference type="KEGG" id="tcu:Tcur_4549"/>
<dbReference type="AlphaFoldDB" id="D1A591"/>
<dbReference type="PANTHER" id="PTHR34580">
    <property type="match status" value="1"/>
</dbReference>
<evidence type="ECO:0000256" key="2">
    <source>
        <dbReference type="ARBA" id="ARBA00023163"/>
    </source>
</evidence>
<dbReference type="InterPro" id="IPR057727">
    <property type="entry name" value="WCX_dom"/>
</dbReference>
<dbReference type="STRING" id="471852.Tcur_4549"/>
<dbReference type="EMBL" id="CP001738">
    <property type="protein sequence ID" value="ACZ00077.1"/>
    <property type="molecule type" value="Genomic_DNA"/>
</dbReference>
<evidence type="ECO:0000313" key="5">
    <source>
        <dbReference type="Proteomes" id="UP000001918"/>
    </source>
</evidence>
<dbReference type="InterPro" id="IPR026881">
    <property type="entry name" value="WYL_dom"/>
</dbReference>
<proteinExistence type="predicted"/>
<dbReference type="InterPro" id="IPR001034">
    <property type="entry name" value="DeoR_HTH"/>
</dbReference>
<dbReference type="Gene3D" id="1.10.10.10">
    <property type="entry name" value="Winged helix-like DNA-binding domain superfamily/Winged helix DNA-binding domain"/>
    <property type="match status" value="1"/>
</dbReference>
<sequence>MLETSARLLRLLSLLQSRADWTGAELAERLQVGLRTVRRDIDRLRELGYPVDSTPGVAGGYRLGVGAALPPLLLDDEEAVAVAISLRTAATGSVAGLEEAALRALAKVQQVLPSRLRHRVAAFHAAVPLTGAATGGVDADLLTAIAAACRDRRRIRLRYRSRTASTREVEPYRLVHTPRRWYLLAYDLGRDDWRTFRVDRIEELLGPPGARFAPRPLPQEDTAAYVSHSISTAPYAYQARILFHAPLEEVAPRTSPTAGRLEAVGAGRCLFHVGSNSLQELAVHVAAKGFDFEVLDPPELIPVLHDLSDRLRKAAQAATGPGRPPGD</sequence>
<protein>
    <submittedName>
        <fullName evidence="4">Helix-turn-helix type 11 domain protein</fullName>
    </submittedName>
</protein>
<name>D1A591_THECD</name>
<dbReference type="InterPro" id="IPR013196">
    <property type="entry name" value="HTH_11"/>
</dbReference>